<name>A0A481Z4D9_9VIRU</name>
<reference evidence="1" key="1">
    <citation type="journal article" date="2019" name="MBio">
        <title>Virus Genomes from Deep Sea Sediments Expand the Ocean Megavirome and Support Independent Origins of Viral Gigantism.</title>
        <authorList>
            <person name="Backstrom D."/>
            <person name="Yutin N."/>
            <person name="Jorgensen S.L."/>
            <person name="Dharamshi J."/>
            <person name="Homa F."/>
            <person name="Zaremba-Niedwiedzka K."/>
            <person name="Spang A."/>
            <person name="Wolf Y.I."/>
            <person name="Koonin E.V."/>
            <person name="Ettema T.J."/>
        </authorList>
    </citation>
    <scope>NUCLEOTIDE SEQUENCE</scope>
</reference>
<gene>
    <name evidence="1" type="ORF">LCPAC102_02250</name>
</gene>
<sequence length="711" mass="83883">MNNSGIVDFTEDNKYTKNYDTYIQLYNKGIEIKFKCHREKIYKMKYFLSMYNNDSIKFKDVNKVVTQFRFPFKWLDVIEIVLNCIYKVRINYDVLDNEMVLDLLKFYMRFGDEIIDSTNGYRPYIVDLLICVNNKYIYDVNIDKNSETIEDIIRVSSKCISKIPTDDKKLVYSTCDKFKYVVSTYHKRYITTNNYSKIEPKHHVVMLEYLLLIYDTNHLDFMLYIIDSKMKQYSNKCDDISLSGLVKLVDYFANIFKLYTKNVGSRKIKHLHGIFKKYSTYKYIILHISLKKYANGYGCGYGYDYDYDFDTTKLYDPTMLQFSKYIRGIYGVVHDTKSHFTRTGSSEKGTTEYTEKDTKNEIKEMKNNTKIEEEYVIIQCNDIDYKYNLKELSKYAYFKMCLNPKTHIKKDENGYKIISLEDEYSPIMDIFSNLIKNKDINYKLISKDKCIILITLLDYINEPVMIYNFIINKKQSFEDGITNIPISLLIDHITSISEYFKDITSNIIDNVLLEKIRNNSVDTFSYINFISCIMNGTPLTNFKVPDAHMTDINKSIIKYVGVLFRLFDEKSLSESEDIRYEFNKNSLYIYDSDEDTGKEDDSYTIIGKTIDKYYIRSENEIIFVLDGISIKFEAARYGGGYNESKFKIPNPQNMDKIIGKTIKSLYKYNAKTGEDKDYVYIINFEDGTRFIFHILNSTNGYYSGGLEIMYV</sequence>
<proteinExistence type="predicted"/>
<protein>
    <submittedName>
        <fullName evidence="1">Uncharacterized protein</fullName>
    </submittedName>
</protein>
<dbReference type="EMBL" id="MK500475">
    <property type="protein sequence ID" value="QBK90312.1"/>
    <property type="molecule type" value="Genomic_DNA"/>
</dbReference>
<evidence type="ECO:0000313" key="1">
    <source>
        <dbReference type="EMBL" id="QBK90312.1"/>
    </source>
</evidence>
<organism evidence="1">
    <name type="scientific">Pithovirus LCPAC102</name>
    <dbReference type="NCBI Taxonomy" id="2506587"/>
    <lineage>
        <taxon>Viruses</taxon>
        <taxon>Pithoviruses</taxon>
    </lineage>
</organism>
<accession>A0A481Z4D9</accession>